<protein>
    <submittedName>
        <fullName evidence="1">Uncharacterized protein</fullName>
    </submittedName>
</protein>
<dbReference type="EMBL" id="CM055750">
    <property type="protein sequence ID" value="KAJ7993953.1"/>
    <property type="molecule type" value="Genomic_DNA"/>
</dbReference>
<accession>A0ACC2FR46</accession>
<proteinExistence type="predicted"/>
<reference evidence="1" key="1">
    <citation type="submission" date="2021-05" db="EMBL/GenBank/DDBJ databases">
        <authorList>
            <person name="Pan Q."/>
            <person name="Jouanno E."/>
            <person name="Zahm M."/>
            <person name="Klopp C."/>
            <person name="Cabau C."/>
            <person name="Louis A."/>
            <person name="Berthelot C."/>
            <person name="Parey E."/>
            <person name="Roest Crollius H."/>
            <person name="Montfort J."/>
            <person name="Robinson-Rechavi M."/>
            <person name="Bouchez O."/>
            <person name="Lampietro C."/>
            <person name="Lopez Roques C."/>
            <person name="Donnadieu C."/>
            <person name="Postlethwait J."/>
            <person name="Bobe J."/>
            <person name="Dillon D."/>
            <person name="Chandos A."/>
            <person name="von Hippel F."/>
            <person name="Guiguen Y."/>
        </authorList>
    </citation>
    <scope>NUCLEOTIDE SEQUENCE</scope>
    <source>
        <strain evidence="1">YG-Jan2019</strain>
    </source>
</reference>
<dbReference type="Proteomes" id="UP001157502">
    <property type="component" value="Chromosome 23"/>
</dbReference>
<gene>
    <name evidence="1" type="ORF">DPEC_G00260020</name>
</gene>
<comment type="caution">
    <text evidence="1">The sequence shown here is derived from an EMBL/GenBank/DDBJ whole genome shotgun (WGS) entry which is preliminary data.</text>
</comment>
<keyword evidence="2" id="KW-1185">Reference proteome</keyword>
<organism evidence="1 2">
    <name type="scientific">Dallia pectoralis</name>
    <name type="common">Alaska blackfish</name>
    <dbReference type="NCBI Taxonomy" id="75939"/>
    <lineage>
        <taxon>Eukaryota</taxon>
        <taxon>Metazoa</taxon>
        <taxon>Chordata</taxon>
        <taxon>Craniata</taxon>
        <taxon>Vertebrata</taxon>
        <taxon>Euteleostomi</taxon>
        <taxon>Actinopterygii</taxon>
        <taxon>Neopterygii</taxon>
        <taxon>Teleostei</taxon>
        <taxon>Protacanthopterygii</taxon>
        <taxon>Esociformes</taxon>
        <taxon>Umbridae</taxon>
        <taxon>Dallia</taxon>
    </lineage>
</organism>
<evidence type="ECO:0000313" key="2">
    <source>
        <dbReference type="Proteomes" id="UP001157502"/>
    </source>
</evidence>
<evidence type="ECO:0000313" key="1">
    <source>
        <dbReference type="EMBL" id="KAJ7993953.1"/>
    </source>
</evidence>
<name>A0ACC2FR46_DALPE</name>
<sequence>MAHVHEITAGDTAPFMHHQMPLNPKSAWPSNYNSENNNLNWSTAMDASQYPGYTSNYWYPQSHSTAGHYENAYPSGSDGQPPYNPQAMQAYPNGHSVYNPGPGHIQARAAQDQSRAQGGQQIHMLSTSIHNTTILDLTVKGLQAIFLGLTHIMGKVVLRYPQTLHTPPDNPFTLGPRLSLGFTQVVMDPLSSSGSRAANLHTATTEHLYGPNNHQPGQGLALEPRHPMKPRTSNTQDPTTNSMPHRWYQNPEQPSPQTPVMASL</sequence>